<dbReference type="AlphaFoldDB" id="A0AAC9B7A7"/>
<dbReference type="RefSeq" id="WP_064338571.1">
    <property type="nucleotide sequence ID" value="NZ_CP014774.1"/>
</dbReference>
<reference evidence="1 3" key="1">
    <citation type="journal article" date="2016" name="J. Clin. Microbiol.">
        <title>Detection and Whole-Genome Sequencing of Carbapenemase-Producing Aeromonas hydrophila Isolates from Routine Perirectal Surveillance Culture.</title>
        <authorList>
            <person name="Hughes H.Y."/>
            <person name="Conlan S.P."/>
            <person name="Lau A.F."/>
            <person name="Dekker J.P."/>
            <person name="Michelin A.V."/>
            <person name="Youn J.H."/>
            <person name="Henderson D.K."/>
            <person name="Frank K.M."/>
            <person name="Segre J.A."/>
            <person name="Palmore T.N."/>
        </authorList>
    </citation>
    <scope>NUCLEOTIDE SEQUENCE [LARGE SCALE GENOMIC DNA]</scope>
    <source>
        <strain evidence="1 3">AVNIH1</strain>
    </source>
</reference>
<sequence length="66" mass="7660">MITIEDWSHIRKAKVRHALFCVAYRRLQGDSFAAACRITAKRLNCNEGRLRLLARHYIKTTGDNTK</sequence>
<evidence type="ECO:0000313" key="3">
    <source>
        <dbReference type="Proteomes" id="UP000076809"/>
    </source>
</evidence>
<dbReference type="EMBL" id="CP014774">
    <property type="protein sequence ID" value="ANB53721.1"/>
    <property type="molecule type" value="Genomic_DNA"/>
</dbReference>
<proteinExistence type="predicted"/>
<gene>
    <name evidence="1" type="ORF">WM43_07455</name>
    <name evidence="2" type="ORF">WM43_14165</name>
</gene>
<dbReference type="EMBL" id="CP014774">
    <property type="protein sequence ID" value="ANB52512.1"/>
    <property type="molecule type" value="Genomic_DNA"/>
</dbReference>
<evidence type="ECO:0000313" key="1">
    <source>
        <dbReference type="EMBL" id="ANB52512.1"/>
    </source>
</evidence>
<accession>A0AAC9B7A7</accession>
<name>A0AAC9B7A7_AERVE</name>
<protein>
    <submittedName>
        <fullName evidence="1">Uncharacterized protein</fullName>
    </submittedName>
</protein>
<evidence type="ECO:0000313" key="2">
    <source>
        <dbReference type="EMBL" id="ANB53721.1"/>
    </source>
</evidence>
<dbReference type="Proteomes" id="UP000076809">
    <property type="component" value="Chromosome"/>
</dbReference>
<organism evidence="1 3">
    <name type="scientific">Aeromonas veronii</name>
    <dbReference type="NCBI Taxonomy" id="654"/>
    <lineage>
        <taxon>Bacteria</taxon>
        <taxon>Pseudomonadati</taxon>
        <taxon>Pseudomonadota</taxon>
        <taxon>Gammaproteobacteria</taxon>
        <taxon>Aeromonadales</taxon>
        <taxon>Aeromonadaceae</taxon>
        <taxon>Aeromonas</taxon>
    </lineage>
</organism>